<feature type="region of interest" description="Disordered" evidence="1">
    <location>
        <begin position="71"/>
        <end position="103"/>
    </location>
</feature>
<dbReference type="EMBL" id="HBJA01116395">
    <property type="protein sequence ID" value="CAE0828776.1"/>
    <property type="molecule type" value="Transcribed_RNA"/>
</dbReference>
<protein>
    <submittedName>
        <fullName evidence="2">Uncharacterized protein</fullName>
    </submittedName>
</protein>
<organism evidence="2">
    <name type="scientific">Eutreptiella gymnastica</name>
    <dbReference type="NCBI Taxonomy" id="73025"/>
    <lineage>
        <taxon>Eukaryota</taxon>
        <taxon>Discoba</taxon>
        <taxon>Euglenozoa</taxon>
        <taxon>Euglenida</taxon>
        <taxon>Spirocuta</taxon>
        <taxon>Euglenophyceae</taxon>
        <taxon>Eutreptiales</taxon>
        <taxon>Eutreptiaceae</taxon>
        <taxon>Eutreptiella</taxon>
    </lineage>
</organism>
<gene>
    <name evidence="2" type="ORF">EGYM00163_LOCUS40053</name>
</gene>
<reference evidence="2" key="1">
    <citation type="submission" date="2021-01" db="EMBL/GenBank/DDBJ databases">
        <authorList>
            <person name="Corre E."/>
            <person name="Pelletier E."/>
            <person name="Niang G."/>
            <person name="Scheremetjew M."/>
            <person name="Finn R."/>
            <person name="Kale V."/>
            <person name="Holt S."/>
            <person name="Cochrane G."/>
            <person name="Meng A."/>
            <person name="Brown T."/>
            <person name="Cohen L."/>
        </authorList>
    </citation>
    <scope>NUCLEOTIDE SEQUENCE</scope>
    <source>
        <strain evidence="2">CCMP1594</strain>
    </source>
</reference>
<evidence type="ECO:0000256" key="1">
    <source>
        <dbReference type="SAM" id="MobiDB-lite"/>
    </source>
</evidence>
<evidence type="ECO:0000313" key="2">
    <source>
        <dbReference type="EMBL" id="CAE0828776.1"/>
    </source>
</evidence>
<name>A0A7S4G8K2_9EUGL</name>
<dbReference type="AlphaFoldDB" id="A0A7S4G8K2"/>
<sequence length="103" mass="10456">MDALCLTASPPVGMWGMCVLGGVAFHVVRCVQLLGSALQDKLGRLATFGTPSAGLSQWGLDHDWRLRTGSGTCNGRKASPGVGSPRGNESKAGGEAGVVSLGC</sequence>
<proteinExistence type="predicted"/>
<accession>A0A7S4G8K2</accession>